<dbReference type="PANTHER" id="PTHR34220:SF7">
    <property type="entry name" value="SENSOR HISTIDINE KINASE YPDA"/>
    <property type="match status" value="1"/>
</dbReference>
<dbReference type="InterPro" id="IPR010559">
    <property type="entry name" value="Sig_transdc_His_kin_internal"/>
</dbReference>
<feature type="transmembrane region" description="Helical" evidence="1">
    <location>
        <begin position="80"/>
        <end position="98"/>
    </location>
</feature>
<evidence type="ECO:0000313" key="4">
    <source>
        <dbReference type="Proteomes" id="UP001165460"/>
    </source>
</evidence>
<dbReference type="EMBL" id="JALGBH010000002">
    <property type="protein sequence ID" value="MCJ0742776.1"/>
    <property type="molecule type" value="Genomic_DNA"/>
</dbReference>
<reference evidence="3" key="1">
    <citation type="submission" date="2022-03" db="EMBL/GenBank/DDBJ databases">
        <authorList>
            <person name="Woo C.Y."/>
        </authorList>
    </citation>
    <scope>NUCLEOTIDE SEQUENCE</scope>
    <source>
        <strain evidence="3">CYS-01</strain>
    </source>
</reference>
<feature type="domain" description="Signal transduction histidine kinase internal region" evidence="2">
    <location>
        <begin position="169"/>
        <end position="248"/>
    </location>
</feature>
<dbReference type="PANTHER" id="PTHR34220">
    <property type="entry name" value="SENSOR HISTIDINE KINASE YPDA"/>
    <property type="match status" value="1"/>
</dbReference>
<dbReference type="RefSeq" id="WP_243361544.1">
    <property type="nucleotide sequence ID" value="NZ_JALGBH010000002.1"/>
</dbReference>
<keyword evidence="1" id="KW-0812">Transmembrane</keyword>
<feature type="transmembrane region" description="Helical" evidence="1">
    <location>
        <begin position="21"/>
        <end position="38"/>
    </location>
</feature>
<sequence length="365" mass="43130">MHAWYNYLNTSDPKKRIIQHIIFWISVWIFTSILFGYQKQTVSMALKHNLILLPVHMLYFYTIAYFIIPRYLFTKKYLQFFLILLLFVAAMPLVSRLLDIFVVEPSLNKYLIDNKIYNWEKVRGTKLERFTNVLYYINAFKSVNLIVWFAIALKFFNLWYKRQQAALQAELNLLKAQIHPHFLFNTLNNLYAHTLSNSPKSPEIVLGLSDILRYMLYECNAEHVKLKKDIEILDSYILIEKMRYEDRLEFNFTKEGDLDHYEIAPLLMLPLVENAFKYGANEKVGQAWINMELSVNDNLLKFKIMNGKVTHVTKKDNLGVGHIGLQNVHKRLQLIYPNAHQLKIIDEEELFAVILTIDLDKRVSV</sequence>
<accession>A0ABS9ZWT4</accession>
<gene>
    <name evidence="3" type="ORF">MMF97_08650</name>
</gene>
<keyword evidence="4" id="KW-1185">Reference proteome</keyword>
<evidence type="ECO:0000256" key="1">
    <source>
        <dbReference type="SAM" id="Phobius"/>
    </source>
</evidence>
<dbReference type="Pfam" id="PF06580">
    <property type="entry name" value="His_kinase"/>
    <property type="match status" value="1"/>
</dbReference>
<organism evidence="3 4">
    <name type="scientific">Pedobacter montanisoli</name>
    <dbReference type="NCBI Taxonomy" id="2923277"/>
    <lineage>
        <taxon>Bacteria</taxon>
        <taxon>Pseudomonadati</taxon>
        <taxon>Bacteroidota</taxon>
        <taxon>Sphingobacteriia</taxon>
        <taxon>Sphingobacteriales</taxon>
        <taxon>Sphingobacteriaceae</taxon>
        <taxon>Pedobacter</taxon>
    </lineage>
</organism>
<feature type="transmembrane region" description="Helical" evidence="1">
    <location>
        <begin position="50"/>
        <end position="68"/>
    </location>
</feature>
<dbReference type="GO" id="GO:0016301">
    <property type="term" value="F:kinase activity"/>
    <property type="evidence" value="ECO:0007669"/>
    <property type="project" value="UniProtKB-KW"/>
</dbReference>
<keyword evidence="3" id="KW-0808">Transferase</keyword>
<dbReference type="Proteomes" id="UP001165460">
    <property type="component" value="Unassembled WGS sequence"/>
</dbReference>
<keyword evidence="1" id="KW-0472">Membrane</keyword>
<proteinExistence type="predicted"/>
<feature type="transmembrane region" description="Helical" evidence="1">
    <location>
        <begin position="133"/>
        <end position="153"/>
    </location>
</feature>
<evidence type="ECO:0000259" key="2">
    <source>
        <dbReference type="Pfam" id="PF06580"/>
    </source>
</evidence>
<name>A0ABS9ZWT4_9SPHI</name>
<protein>
    <submittedName>
        <fullName evidence="3">Histidine kinase</fullName>
    </submittedName>
</protein>
<keyword evidence="1" id="KW-1133">Transmembrane helix</keyword>
<comment type="caution">
    <text evidence="3">The sequence shown here is derived from an EMBL/GenBank/DDBJ whole genome shotgun (WGS) entry which is preliminary data.</text>
</comment>
<dbReference type="InterPro" id="IPR050640">
    <property type="entry name" value="Bact_2-comp_sensor_kinase"/>
</dbReference>
<evidence type="ECO:0000313" key="3">
    <source>
        <dbReference type="EMBL" id="MCJ0742776.1"/>
    </source>
</evidence>
<keyword evidence="3" id="KW-0418">Kinase</keyword>